<dbReference type="EMBL" id="CAEZYB010000014">
    <property type="protein sequence ID" value="CAB4696683.1"/>
    <property type="molecule type" value="Genomic_DNA"/>
</dbReference>
<accession>A0A6J6M639</accession>
<evidence type="ECO:0000313" key="7">
    <source>
        <dbReference type="EMBL" id="CAB4781048.1"/>
    </source>
</evidence>
<dbReference type="EMBL" id="CAEZWO010000136">
    <property type="protein sequence ID" value="CAB4669476.1"/>
    <property type="molecule type" value="Genomic_DNA"/>
</dbReference>
<dbReference type="EMBL" id="CAFAZX010000005">
    <property type="protein sequence ID" value="CAB4839948.1"/>
    <property type="molecule type" value="Genomic_DNA"/>
</dbReference>
<feature type="domain" description="N-acetyltransferase" evidence="4">
    <location>
        <begin position="29"/>
        <end position="188"/>
    </location>
</feature>
<keyword evidence="1" id="KW-0808">Transferase</keyword>
<reference evidence="5" key="1">
    <citation type="submission" date="2020-05" db="EMBL/GenBank/DDBJ databases">
        <authorList>
            <person name="Chiriac C."/>
            <person name="Salcher M."/>
            <person name="Ghai R."/>
            <person name="Kavagutti S V."/>
        </authorList>
    </citation>
    <scope>NUCLEOTIDE SEQUENCE</scope>
</reference>
<organism evidence="5">
    <name type="scientific">freshwater metagenome</name>
    <dbReference type="NCBI Taxonomy" id="449393"/>
    <lineage>
        <taxon>unclassified sequences</taxon>
        <taxon>metagenomes</taxon>
        <taxon>ecological metagenomes</taxon>
    </lineage>
</organism>
<dbReference type="PROSITE" id="PS51186">
    <property type="entry name" value="GNAT"/>
    <property type="match status" value="1"/>
</dbReference>
<evidence type="ECO:0000313" key="6">
    <source>
        <dbReference type="EMBL" id="CAB4696683.1"/>
    </source>
</evidence>
<dbReference type="EMBL" id="CAFBOJ010000079">
    <property type="protein sequence ID" value="CAB4982009.1"/>
    <property type="molecule type" value="Genomic_DNA"/>
</dbReference>
<dbReference type="AlphaFoldDB" id="A0A6J6M639"/>
<dbReference type="GO" id="GO:0005737">
    <property type="term" value="C:cytoplasm"/>
    <property type="evidence" value="ECO:0007669"/>
    <property type="project" value="TreeGrafter"/>
</dbReference>
<dbReference type="SUPFAM" id="SSF55729">
    <property type="entry name" value="Acyl-CoA N-acyltransferases (Nat)"/>
    <property type="match status" value="1"/>
</dbReference>
<dbReference type="GO" id="GO:0008999">
    <property type="term" value="F:protein-N-terminal-alanine acetyltransferase activity"/>
    <property type="evidence" value="ECO:0007669"/>
    <property type="project" value="TreeGrafter"/>
</dbReference>
<dbReference type="EMBL" id="CAFBRB010000109">
    <property type="protein sequence ID" value="CAB5076510.1"/>
    <property type="molecule type" value="Genomic_DNA"/>
</dbReference>
<evidence type="ECO:0000313" key="9">
    <source>
        <dbReference type="EMBL" id="CAB4982009.1"/>
    </source>
</evidence>
<evidence type="ECO:0000256" key="2">
    <source>
        <dbReference type="ARBA" id="ARBA00023315"/>
    </source>
</evidence>
<dbReference type="InterPro" id="IPR016181">
    <property type="entry name" value="Acyl_CoA_acyltransferase"/>
</dbReference>
<name>A0A6J6M639_9ZZZZ</name>
<comment type="similarity">
    <text evidence="3">Belongs to the acetyltransferase family. RimJ subfamily.</text>
</comment>
<dbReference type="Gene3D" id="3.40.630.30">
    <property type="match status" value="1"/>
</dbReference>
<gene>
    <name evidence="5" type="ORF">UFOPK2254_01188</name>
    <name evidence="6" type="ORF">UFOPK2646_00217</name>
    <name evidence="7" type="ORF">UFOPK2907_01164</name>
    <name evidence="8" type="ORF">UFOPK3241_00168</name>
    <name evidence="9" type="ORF">UFOPK3937_00788</name>
    <name evidence="10" type="ORF">UFOPK4401_00978</name>
</gene>
<dbReference type="Pfam" id="PF13302">
    <property type="entry name" value="Acetyltransf_3"/>
    <property type="match status" value="1"/>
</dbReference>
<dbReference type="PANTHER" id="PTHR43792">
    <property type="entry name" value="GNAT FAMILY, PUTATIVE (AFU_ORTHOLOGUE AFUA_3G00765)-RELATED-RELATED"/>
    <property type="match status" value="1"/>
</dbReference>
<evidence type="ECO:0000259" key="4">
    <source>
        <dbReference type="PROSITE" id="PS51186"/>
    </source>
</evidence>
<dbReference type="InterPro" id="IPR000182">
    <property type="entry name" value="GNAT_dom"/>
</dbReference>
<keyword evidence="2" id="KW-0012">Acyltransferase</keyword>
<evidence type="ECO:0000313" key="10">
    <source>
        <dbReference type="EMBL" id="CAB5076510.1"/>
    </source>
</evidence>
<evidence type="ECO:0000256" key="3">
    <source>
        <dbReference type="ARBA" id="ARBA00038502"/>
    </source>
</evidence>
<evidence type="ECO:0000256" key="1">
    <source>
        <dbReference type="ARBA" id="ARBA00022679"/>
    </source>
</evidence>
<proteinExistence type="inferred from homology"/>
<evidence type="ECO:0000313" key="5">
    <source>
        <dbReference type="EMBL" id="CAB4669476.1"/>
    </source>
</evidence>
<dbReference type="EMBL" id="CAEZZR010000122">
    <property type="protein sequence ID" value="CAB4781048.1"/>
    <property type="molecule type" value="Genomic_DNA"/>
</dbReference>
<dbReference type="InterPro" id="IPR051531">
    <property type="entry name" value="N-acetyltransferase"/>
</dbReference>
<evidence type="ECO:0000313" key="8">
    <source>
        <dbReference type="EMBL" id="CAB4839948.1"/>
    </source>
</evidence>
<dbReference type="PANTHER" id="PTHR43792:SF8">
    <property type="entry name" value="[RIBOSOMAL PROTEIN US5]-ALANINE N-ACETYLTRANSFERASE"/>
    <property type="match status" value="1"/>
</dbReference>
<protein>
    <submittedName>
        <fullName evidence="5">Unannotated protein</fullName>
    </submittedName>
</protein>
<sequence>MTNQRWPILLHQADITLAPLRLRDKGAWDRVRSSNREWLTPWEATLPRISGEKVANKLPTYLSMVLAHNKEGRAGRTISLAIWYQGAMVGQISMGGIIYGALRGAHIGYWIDSAYANRGIVTSAVEMLTQYGFEQLHLHRIEINLRPENDASRRVAEKSGYQLEGERPRFLHIDGQWRDHLCFVRENPNIL</sequence>